<dbReference type="Proteomes" id="UP000601223">
    <property type="component" value="Unassembled WGS sequence"/>
</dbReference>
<evidence type="ECO:0000313" key="2">
    <source>
        <dbReference type="EMBL" id="GIF83895.1"/>
    </source>
</evidence>
<dbReference type="EMBL" id="BONF01000032">
    <property type="protein sequence ID" value="GIF83895.1"/>
    <property type="molecule type" value="Genomic_DNA"/>
</dbReference>
<gene>
    <name evidence="2" type="ORF">Cba03nite_52440</name>
</gene>
<evidence type="ECO:0000256" key="1">
    <source>
        <dbReference type="SAM" id="SignalP"/>
    </source>
</evidence>
<feature type="signal peptide" evidence="1">
    <location>
        <begin position="1"/>
        <end position="42"/>
    </location>
</feature>
<proteinExistence type="predicted"/>
<feature type="chain" id="PRO_5035321891" evidence="1">
    <location>
        <begin position="43"/>
        <end position="137"/>
    </location>
</feature>
<comment type="caution">
    <text evidence="2">The sequence shown here is derived from an EMBL/GenBank/DDBJ whole genome shotgun (WGS) entry which is preliminary data.</text>
</comment>
<sequence>MDLDGEDVKIVRIRFTGGLKRGSAAVLASLAVLLGTASPALAAEHSACIVQPLFRSCETDDIPAHSSQHWVTFAATAVSDDAAYKVIDSGNGVVVASGTIKRDAVVERTIYGLYGRYYLRLYNARPHSYGTIQNYTI</sequence>
<reference evidence="2 3" key="1">
    <citation type="submission" date="2021-01" db="EMBL/GenBank/DDBJ databases">
        <title>Whole genome shotgun sequence of Catellatospora bangladeshensis NBRC 107357.</title>
        <authorList>
            <person name="Komaki H."/>
            <person name="Tamura T."/>
        </authorList>
    </citation>
    <scope>NUCLEOTIDE SEQUENCE [LARGE SCALE GENOMIC DNA]</scope>
    <source>
        <strain evidence="2 3">NBRC 107357</strain>
    </source>
</reference>
<accession>A0A8J3JRP1</accession>
<keyword evidence="3" id="KW-1185">Reference proteome</keyword>
<organism evidence="2 3">
    <name type="scientific">Catellatospora bangladeshensis</name>
    <dbReference type="NCBI Taxonomy" id="310355"/>
    <lineage>
        <taxon>Bacteria</taxon>
        <taxon>Bacillati</taxon>
        <taxon>Actinomycetota</taxon>
        <taxon>Actinomycetes</taxon>
        <taxon>Micromonosporales</taxon>
        <taxon>Micromonosporaceae</taxon>
        <taxon>Catellatospora</taxon>
    </lineage>
</organism>
<dbReference type="AlphaFoldDB" id="A0A8J3JRP1"/>
<name>A0A8J3JRP1_9ACTN</name>
<keyword evidence="1" id="KW-0732">Signal</keyword>
<evidence type="ECO:0000313" key="3">
    <source>
        <dbReference type="Proteomes" id="UP000601223"/>
    </source>
</evidence>
<protein>
    <submittedName>
        <fullName evidence="2">Uncharacterized protein</fullName>
    </submittedName>
</protein>